<accession>A0A511MC51</accession>
<organism evidence="1 2">
    <name type="scientific">Nocardia ninae NBRC 108245</name>
    <dbReference type="NCBI Taxonomy" id="1210091"/>
    <lineage>
        <taxon>Bacteria</taxon>
        <taxon>Bacillati</taxon>
        <taxon>Actinomycetota</taxon>
        <taxon>Actinomycetes</taxon>
        <taxon>Mycobacteriales</taxon>
        <taxon>Nocardiaceae</taxon>
        <taxon>Nocardia</taxon>
    </lineage>
</organism>
<evidence type="ECO:0000313" key="1">
    <source>
        <dbReference type="EMBL" id="GEM38244.1"/>
    </source>
</evidence>
<keyword evidence="2" id="KW-1185">Reference proteome</keyword>
<dbReference type="AlphaFoldDB" id="A0A511MC51"/>
<gene>
    <name evidence="1" type="ORF">NN4_27630</name>
</gene>
<dbReference type="Proteomes" id="UP000321424">
    <property type="component" value="Unassembled WGS sequence"/>
</dbReference>
<dbReference type="RefSeq" id="WP_147130329.1">
    <property type="nucleotide sequence ID" value="NZ_BJXA01000014.1"/>
</dbReference>
<dbReference type="EMBL" id="BJXA01000014">
    <property type="protein sequence ID" value="GEM38244.1"/>
    <property type="molecule type" value="Genomic_DNA"/>
</dbReference>
<sequence length="155" mass="17964">MTSDTNPTALPEVLTGMDLADFAERLAEHWGPGWTLYPYMNGTHEAYLNGPQRQKVRVSPVGKHRVEVVGLTYDLPDLYYDKNAEKWAERIKVSTKRSIDKIAAKVRAEFFEGENGYLAHHKYLRELRDRLRAEERWPGTDPETFPSPRYGTRVR</sequence>
<name>A0A511MC51_9NOCA</name>
<proteinExistence type="predicted"/>
<protein>
    <submittedName>
        <fullName evidence="1">Uncharacterized protein</fullName>
    </submittedName>
</protein>
<comment type="caution">
    <text evidence="1">The sequence shown here is derived from an EMBL/GenBank/DDBJ whole genome shotgun (WGS) entry which is preliminary data.</text>
</comment>
<dbReference type="OrthoDB" id="9813719at2"/>
<evidence type="ECO:0000313" key="2">
    <source>
        <dbReference type="Proteomes" id="UP000321424"/>
    </source>
</evidence>
<reference evidence="1 2" key="1">
    <citation type="submission" date="2019-07" db="EMBL/GenBank/DDBJ databases">
        <title>Whole genome shotgun sequence of Nocardia ninae NBRC 108245.</title>
        <authorList>
            <person name="Hosoyama A."/>
            <person name="Uohara A."/>
            <person name="Ohji S."/>
            <person name="Ichikawa N."/>
        </authorList>
    </citation>
    <scope>NUCLEOTIDE SEQUENCE [LARGE SCALE GENOMIC DNA]</scope>
    <source>
        <strain evidence="1 2">NBRC 108245</strain>
    </source>
</reference>